<feature type="coiled-coil region" evidence="1">
    <location>
        <begin position="33"/>
        <end position="60"/>
    </location>
</feature>
<evidence type="ECO:0000313" key="3">
    <source>
        <dbReference type="Proteomes" id="UP000222072"/>
    </source>
</evidence>
<gene>
    <name evidence="2" type="ORF">ZC03_072</name>
</gene>
<organism evidence="2 3">
    <name type="scientific">Pseudomonas phage ZC03</name>
    <dbReference type="NCBI Taxonomy" id="1622115"/>
    <lineage>
        <taxon>Viruses</taxon>
        <taxon>Duplodnaviria</taxon>
        <taxon>Heunggongvirae</taxon>
        <taxon>Uroviricota</taxon>
        <taxon>Caudoviricetes</taxon>
        <taxon>Schitoviridae</taxon>
        <taxon>Zicotriavirus</taxon>
        <taxon>Zicotriavirus ZC03</taxon>
    </lineage>
</organism>
<proteinExistence type="predicted"/>
<evidence type="ECO:0000256" key="1">
    <source>
        <dbReference type="SAM" id="Coils"/>
    </source>
</evidence>
<dbReference type="EMBL" id="KU356690">
    <property type="protein sequence ID" value="AMD43449.1"/>
    <property type="molecule type" value="Genomic_DNA"/>
</dbReference>
<keyword evidence="3" id="KW-1185">Reference proteome</keyword>
<reference evidence="2 3" key="1">
    <citation type="journal article" date="2017" name="BMC Genomics">
        <title>Three novel Pseudomonas phages isolated from composting provide insights into the evolution and diversity of tailed phages.</title>
        <authorList>
            <person name="Amgarten D."/>
            <person name="Martins L.F."/>
            <person name="Lombardi K.C."/>
            <person name="Antunes L.P."/>
            <person name="de Souza A.P.S."/>
            <person name="Nicastro G.G."/>
            <person name="Kitajima E.W."/>
            <person name="Quaggio R.B."/>
            <person name="Upton C."/>
            <person name="Setubal J.C."/>
            <person name="da Silva A.M."/>
        </authorList>
    </citation>
    <scope>NUCLEOTIDE SEQUENCE [LARGE SCALE GENOMIC DNA]</scope>
</reference>
<dbReference type="Proteomes" id="UP000222072">
    <property type="component" value="Segment"/>
</dbReference>
<evidence type="ECO:0000313" key="2">
    <source>
        <dbReference type="EMBL" id="AMD43449.1"/>
    </source>
</evidence>
<accession>A0A1L2C969</accession>
<sequence>MSRKTRALRVFLHQNKNPTIKEAWDAAWKRAQKVFHARSMQNLEEKLASTQAELEKLKSYYGNGIDCFANPCKEHSGEKTPPFDEFFEKYGGKCVICLVNQNQELRAKLAALKAGDV</sequence>
<keyword evidence="1" id="KW-0175">Coiled coil</keyword>
<name>A0A1L2C969_9CAUD</name>
<protein>
    <submittedName>
        <fullName evidence="2">Uncharacterized protein</fullName>
    </submittedName>
</protein>